<keyword evidence="2" id="KW-0732">Signal</keyword>
<dbReference type="EMBL" id="JACHVQ010000001">
    <property type="protein sequence ID" value="MBB2892430.1"/>
    <property type="molecule type" value="Genomic_DNA"/>
</dbReference>
<name>A0A839N3U9_9MICO</name>
<reference evidence="4 5" key="1">
    <citation type="submission" date="2020-08" db="EMBL/GenBank/DDBJ databases">
        <title>Sequencing the genomes of 1000 actinobacteria strains.</title>
        <authorList>
            <person name="Klenk H.-P."/>
        </authorList>
    </citation>
    <scope>NUCLEOTIDE SEQUENCE [LARGE SCALE GENOMIC DNA]</scope>
    <source>
        <strain evidence="4 5">DSM 105369</strain>
    </source>
</reference>
<dbReference type="InterPro" id="IPR054384">
    <property type="entry name" value="SecDF_P1_head"/>
</dbReference>
<accession>A0A839N3U9</accession>
<feature type="chain" id="PRO_5032812000" description="SecDF P1 head subdomain domain-containing protein" evidence="2">
    <location>
        <begin position="22"/>
        <end position="186"/>
    </location>
</feature>
<dbReference type="RefSeq" id="WP_183320592.1">
    <property type="nucleotide sequence ID" value="NZ_JACHVQ010000001.1"/>
</dbReference>
<protein>
    <recommendedName>
        <fullName evidence="3">SecDF P1 head subdomain domain-containing protein</fullName>
    </recommendedName>
</protein>
<evidence type="ECO:0000313" key="4">
    <source>
        <dbReference type="EMBL" id="MBB2892430.1"/>
    </source>
</evidence>
<comment type="caution">
    <text evidence="4">The sequence shown here is derived from an EMBL/GenBank/DDBJ whole genome shotgun (WGS) entry which is preliminary data.</text>
</comment>
<feature type="compositionally biased region" description="Low complexity" evidence="1">
    <location>
        <begin position="28"/>
        <end position="45"/>
    </location>
</feature>
<keyword evidence="5" id="KW-1185">Reference proteome</keyword>
<proteinExistence type="predicted"/>
<evidence type="ECO:0000313" key="5">
    <source>
        <dbReference type="Proteomes" id="UP000559182"/>
    </source>
</evidence>
<organism evidence="4 5">
    <name type="scientific">Flexivirga oryzae</name>
    <dbReference type="NCBI Taxonomy" id="1794944"/>
    <lineage>
        <taxon>Bacteria</taxon>
        <taxon>Bacillati</taxon>
        <taxon>Actinomycetota</taxon>
        <taxon>Actinomycetes</taxon>
        <taxon>Micrococcales</taxon>
        <taxon>Dermacoccaceae</taxon>
        <taxon>Flexivirga</taxon>
    </lineage>
</organism>
<sequence length="186" mass="18902">MGRITRQVGALLASAALVAGAAACNSGSGSAGSPDSSGTAASSDPPVTPAEPLRFYPVVRESQGTCPAGKASYIRDGHSDSCLRLAAPALTVTQLRSARAARIEGGTWAVQIVLRPADRARFGTLTKKLSANQPPRNKLALVLGTAPGGRLLTAPVVMSRISTGSVQITGGFTKSSAQRLVHDLGA</sequence>
<feature type="signal peptide" evidence="2">
    <location>
        <begin position="1"/>
        <end position="21"/>
    </location>
</feature>
<evidence type="ECO:0000259" key="3">
    <source>
        <dbReference type="Pfam" id="PF22599"/>
    </source>
</evidence>
<dbReference type="Proteomes" id="UP000559182">
    <property type="component" value="Unassembled WGS sequence"/>
</dbReference>
<gene>
    <name evidence="4" type="ORF">FHU39_002414</name>
</gene>
<evidence type="ECO:0000256" key="2">
    <source>
        <dbReference type="SAM" id="SignalP"/>
    </source>
</evidence>
<feature type="region of interest" description="Disordered" evidence="1">
    <location>
        <begin position="28"/>
        <end position="51"/>
    </location>
</feature>
<evidence type="ECO:0000256" key="1">
    <source>
        <dbReference type="SAM" id="MobiDB-lite"/>
    </source>
</evidence>
<dbReference type="Pfam" id="PF22599">
    <property type="entry name" value="SecDF_P1_head"/>
    <property type="match status" value="1"/>
</dbReference>
<dbReference type="Gene3D" id="3.30.1360.200">
    <property type="match status" value="1"/>
</dbReference>
<dbReference type="PROSITE" id="PS51257">
    <property type="entry name" value="PROKAR_LIPOPROTEIN"/>
    <property type="match status" value="1"/>
</dbReference>
<feature type="domain" description="SecDF P1 head subdomain" evidence="3">
    <location>
        <begin position="87"/>
        <end position="182"/>
    </location>
</feature>
<dbReference type="AlphaFoldDB" id="A0A839N3U9"/>